<dbReference type="Gene3D" id="1.10.287.370">
    <property type="match status" value="1"/>
</dbReference>
<dbReference type="Proteomes" id="UP000244066">
    <property type="component" value="Unassembled WGS sequence"/>
</dbReference>
<evidence type="ECO:0000256" key="7">
    <source>
        <dbReference type="ARBA" id="ARBA00025077"/>
    </source>
</evidence>
<dbReference type="InterPro" id="IPR002777">
    <property type="entry name" value="PFD_beta-like"/>
</dbReference>
<gene>
    <name evidence="9" type="primary">pfdB</name>
    <name evidence="11" type="ORF">B9J98_04225</name>
</gene>
<organism evidence="11 12">
    <name type="scientific">Candidatus Terraquivivens tikiterensis</name>
    <dbReference type="NCBI Taxonomy" id="1980982"/>
    <lineage>
        <taxon>Archaea</taxon>
        <taxon>Nitrososphaerota</taxon>
        <taxon>Candidatus Wolframiiraptoraceae</taxon>
        <taxon>Candidatus Terraquivivens</taxon>
    </lineage>
</organism>
<keyword evidence="5 9" id="KW-0963">Cytoplasm</keyword>
<dbReference type="EMBL" id="NDWU01000009">
    <property type="protein sequence ID" value="PUA32067.1"/>
    <property type="molecule type" value="Genomic_DNA"/>
</dbReference>
<evidence type="ECO:0000256" key="6">
    <source>
        <dbReference type="ARBA" id="ARBA00023186"/>
    </source>
</evidence>
<evidence type="ECO:0000256" key="10">
    <source>
        <dbReference type="SAM" id="Coils"/>
    </source>
</evidence>
<reference evidence="11 12" key="1">
    <citation type="submission" date="2017-04" db="EMBL/GenBank/DDBJ databases">
        <title>Draft Aigarchaeota genome from a New Zealand hot spring.</title>
        <authorList>
            <person name="Reysenbach A.-L."/>
            <person name="Donaho J.A."/>
            <person name="Gerhart J."/>
            <person name="Kelley J.F."/>
            <person name="Kouba K."/>
            <person name="Podar M."/>
            <person name="Stott M."/>
        </authorList>
    </citation>
    <scope>NUCLEOTIDE SEQUENCE [LARGE SCALE GENOMIC DNA]</scope>
    <source>
        <strain evidence="11">NZ13_MG1</strain>
    </source>
</reference>
<dbReference type="InterPro" id="IPR009053">
    <property type="entry name" value="Prefoldin"/>
</dbReference>
<dbReference type="InterPro" id="IPR012713">
    <property type="entry name" value="PfdB"/>
</dbReference>
<name>A0A2R7Y3Y7_9ARCH</name>
<dbReference type="Pfam" id="PF01920">
    <property type="entry name" value="Prefoldin_2"/>
    <property type="match status" value="1"/>
</dbReference>
<comment type="function">
    <text evidence="7 9">Molecular chaperone capable of stabilizing a range of proteins. Seems to fulfill an ATP-independent, HSP70-like function in archaeal de novo protein folding.</text>
</comment>
<keyword evidence="6 9" id="KW-0143">Chaperone</keyword>
<dbReference type="CDD" id="cd23162">
    <property type="entry name" value="Prefoldin_beta_GimC"/>
    <property type="match status" value="1"/>
</dbReference>
<comment type="similarity">
    <text evidence="2 9">Belongs to the prefoldin subunit beta family.</text>
</comment>
<dbReference type="AlphaFoldDB" id="A0A2R7Y3Y7"/>
<protein>
    <recommendedName>
        <fullName evidence="4 9">Prefoldin subunit beta</fullName>
    </recommendedName>
    <alternativeName>
        <fullName evidence="8 9">GimC subunit beta</fullName>
    </alternativeName>
</protein>
<evidence type="ECO:0000313" key="12">
    <source>
        <dbReference type="Proteomes" id="UP000244066"/>
    </source>
</evidence>
<proteinExistence type="inferred from homology"/>
<dbReference type="HAMAP" id="MF_00307">
    <property type="entry name" value="PfdB"/>
    <property type="match status" value="1"/>
</dbReference>
<comment type="subunit">
    <text evidence="3 9">Heterohexamer of two alpha and four beta subunits.</text>
</comment>
<evidence type="ECO:0000313" key="11">
    <source>
        <dbReference type="EMBL" id="PUA32067.1"/>
    </source>
</evidence>
<evidence type="ECO:0000256" key="1">
    <source>
        <dbReference type="ARBA" id="ARBA00004496"/>
    </source>
</evidence>
<evidence type="ECO:0000256" key="9">
    <source>
        <dbReference type="HAMAP-Rule" id="MF_00307"/>
    </source>
</evidence>
<dbReference type="GO" id="GO:0051087">
    <property type="term" value="F:protein-folding chaperone binding"/>
    <property type="evidence" value="ECO:0007669"/>
    <property type="project" value="TreeGrafter"/>
</dbReference>
<sequence>MSKEIPPSVQQQLLRLQQLQQTLSALLAEKQRLEAELVEINSALEELEKMDEGAVVYKAVGPVLVRVSKERLAVELKDKKELTETRLKVLEKQDARMRAQIESVQKDIQRLMSGQQAPS</sequence>
<comment type="subcellular location">
    <subcellularLocation>
        <location evidence="1 9">Cytoplasm</location>
    </subcellularLocation>
</comment>
<dbReference type="GO" id="GO:0051131">
    <property type="term" value="P:chaperone-mediated protein complex assembly"/>
    <property type="evidence" value="ECO:0007669"/>
    <property type="project" value="TreeGrafter"/>
</dbReference>
<dbReference type="GO" id="GO:0006457">
    <property type="term" value="P:protein folding"/>
    <property type="evidence" value="ECO:0007669"/>
    <property type="project" value="UniProtKB-UniRule"/>
</dbReference>
<evidence type="ECO:0000256" key="4">
    <source>
        <dbReference type="ARBA" id="ARBA00016304"/>
    </source>
</evidence>
<dbReference type="GO" id="GO:0005737">
    <property type="term" value="C:cytoplasm"/>
    <property type="evidence" value="ECO:0007669"/>
    <property type="project" value="UniProtKB-SubCell"/>
</dbReference>
<feature type="coiled-coil region" evidence="10">
    <location>
        <begin position="9"/>
        <end position="107"/>
    </location>
</feature>
<evidence type="ECO:0000256" key="2">
    <source>
        <dbReference type="ARBA" id="ARBA00008045"/>
    </source>
</evidence>
<keyword evidence="10" id="KW-0175">Coiled coil</keyword>
<dbReference type="NCBIfam" id="TIGR02338">
    <property type="entry name" value="gimC_beta"/>
    <property type="match status" value="1"/>
</dbReference>
<dbReference type="GO" id="GO:0051082">
    <property type="term" value="F:unfolded protein binding"/>
    <property type="evidence" value="ECO:0007669"/>
    <property type="project" value="UniProtKB-UniRule"/>
</dbReference>
<dbReference type="GO" id="GO:0016272">
    <property type="term" value="C:prefoldin complex"/>
    <property type="evidence" value="ECO:0007669"/>
    <property type="project" value="UniProtKB-UniRule"/>
</dbReference>
<comment type="caution">
    <text evidence="11">The sequence shown here is derived from an EMBL/GenBank/DDBJ whole genome shotgun (WGS) entry which is preliminary data.</text>
</comment>
<evidence type="ECO:0000256" key="3">
    <source>
        <dbReference type="ARBA" id="ARBA00011716"/>
    </source>
</evidence>
<evidence type="ECO:0000256" key="8">
    <source>
        <dbReference type="ARBA" id="ARBA00033461"/>
    </source>
</evidence>
<dbReference type="PANTHER" id="PTHR21431:SF0">
    <property type="entry name" value="PREFOLDIN SUBUNIT 6"/>
    <property type="match status" value="1"/>
</dbReference>
<accession>A0A2R7Y3Y7</accession>
<dbReference type="SUPFAM" id="SSF46579">
    <property type="entry name" value="Prefoldin"/>
    <property type="match status" value="1"/>
</dbReference>
<dbReference type="PANTHER" id="PTHR21431">
    <property type="entry name" value="PREFOLDIN SUBUNIT 6"/>
    <property type="match status" value="1"/>
</dbReference>
<evidence type="ECO:0000256" key="5">
    <source>
        <dbReference type="ARBA" id="ARBA00022490"/>
    </source>
</evidence>